<feature type="region of interest" description="Disordered" evidence="1">
    <location>
        <begin position="365"/>
        <end position="399"/>
    </location>
</feature>
<dbReference type="EMBL" id="UGPP01000001">
    <property type="protein sequence ID" value="STY71283.1"/>
    <property type="molecule type" value="Genomic_DNA"/>
</dbReference>
<feature type="region of interest" description="Disordered" evidence="1">
    <location>
        <begin position="214"/>
        <end position="233"/>
    </location>
</feature>
<evidence type="ECO:0000313" key="3">
    <source>
        <dbReference type="Proteomes" id="UP000255234"/>
    </source>
</evidence>
<accession>A0A378NSB6</accession>
<dbReference type="RefSeq" id="WP_115151642.1">
    <property type="nucleotide sequence ID" value="NZ_UGPP01000001.1"/>
</dbReference>
<evidence type="ECO:0000256" key="1">
    <source>
        <dbReference type="SAM" id="MobiDB-lite"/>
    </source>
</evidence>
<feature type="compositionally biased region" description="Basic and acidic residues" evidence="1">
    <location>
        <begin position="388"/>
        <end position="399"/>
    </location>
</feature>
<sequence length="417" mass="47559">MAIIIREYAGYNNFNATRNAIDVNFTEGFFNETNDSFATIEPDSLMVDVEGIHAYPYATRNFTRYMPKCLKNSIPSWTKPYRKPVIKHHNEENGETIGRIINAKYKESNTLSNTPALVFTINIPNEQAKKEIKNGLLATTSIGVIAHDVRCSICGAHLEDGSSCGHERGQEYSINGKKEICYWDMYSIEAKELSYVIVPSDTYSKNIRAYPATSTHNNNKPISESLDDNKVNTKGENNLEDIKALKEKLQQSEESITKLNEKITELESEKKSLKEKIVELNNNIDSLKEEKTQEIQLREGAESELIETKKELRLNIIENFQYLRQATGKEKISLDLLENRTDDSLKDSIKDLKEELSIVNNKAKEMNDNLPKPGSVKSPIKHSTNVQESHKESKNKKEINFDESLEQILTAMFNKKR</sequence>
<dbReference type="AlphaFoldDB" id="A0A378NSB6"/>
<proteinExistence type="predicted"/>
<reference evidence="2 3" key="1">
    <citation type="submission" date="2018-06" db="EMBL/GenBank/DDBJ databases">
        <authorList>
            <consortium name="Pathogen Informatics"/>
            <person name="Doyle S."/>
        </authorList>
    </citation>
    <scope>NUCLEOTIDE SEQUENCE [LARGE SCALE GENOMIC DNA]</scope>
    <source>
        <strain evidence="2 3">NCTC10571</strain>
    </source>
</reference>
<gene>
    <name evidence="2" type="ORF">NCTC10571_01439</name>
</gene>
<name>A0A378NSB6_9FIRM</name>
<dbReference type="Proteomes" id="UP000255234">
    <property type="component" value="Unassembled WGS sequence"/>
</dbReference>
<protein>
    <submittedName>
        <fullName evidence="2">ATPase involved in DNA repair</fullName>
    </submittedName>
</protein>
<evidence type="ECO:0000313" key="2">
    <source>
        <dbReference type="EMBL" id="STY71283.1"/>
    </source>
</evidence>
<organism evidence="2 3">
    <name type="scientific">Megamonas hypermegale</name>
    <dbReference type="NCBI Taxonomy" id="158847"/>
    <lineage>
        <taxon>Bacteria</taxon>
        <taxon>Bacillati</taxon>
        <taxon>Bacillota</taxon>
        <taxon>Negativicutes</taxon>
        <taxon>Selenomonadales</taxon>
        <taxon>Selenomonadaceae</taxon>
        <taxon>Megamonas</taxon>
    </lineage>
</organism>